<dbReference type="Gene3D" id="3.40.50.150">
    <property type="entry name" value="Vaccinia Virus protein VP39"/>
    <property type="match status" value="1"/>
</dbReference>
<dbReference type="Proteomes" id="UP001208935">
    <property type="component" value="Unassembled WGS sequence"/>
</dbReference>
<name>A0ABT3KXY7_9BURK</name>
<dbReference type="EMBL" id="QZCW01000004">
    <property type="protein sequence ID" value="MCW5323196.1"/>
    <property type="molecule type" value="Genomic_DNA"/>
</dbReference>
<keyword evidence="2" id="KW-1185">Reference proteome</keyword>
<protein>
    <submittedName>
        <fullName evidence="1">Class I SAM-dependent methyltransferase</fullName>
    </submittedName>
</protein>
<proteinExistence type="predicted"/>
<keyword evidence="1" id="KW-0808">Transferase</keyword>
<sequence length="290" mass="33192">MDKRYNLDYEAMVIKYFDAKATEYDLVEEQVYWRLSDRLLWTVLIEQVLDCLPANFRFIDAGGGTGRWTIKILQAYPHAQALIYDLSMSMTEQALESAQKLGVSDRQKICNGRLENIDEALDPGFDLIFNFHNVLGFVQSPHLVVTQLKTLLRDDGVLVSFVPNSYHATFFNIMRGRLDEARRALMQNRSRFTEDMPDMHFFTPTAIAKMYRDTGLIVEHLTGFPNLIYPGYQETQLRGSSSGIQNVLGTQEAFDDIYEMEYQAQKDGAIVARSNNIFIVGRKLAQSVKS</sequence>
<organism evidence="1 2">
    <name type="scientific">Verminephrobacter aporrectodeae subsp. tuberculatae</name>
    <dbReference type="NCBI Taxonomy" id="1110392"/>
    <lineage>
        <taxon>Bacteria</taxon>
        <taxon>Pseudomonadati</taxon>
        <taxon>Pseudomonadota</taxon>
        <taxon>Betaproteobacteria</taxon>
        <taxon>Burkholderiales</taxon>
        <taxon>Comamonadaceae</taxon>
        <taxon>Verminephrobacter</taxon>
    </lineage>
</organism>
<dbReference type="GO" id="GO:0008168">
    <property type="term" value="F:methyltransferase activity"/>
    <property type="evidence" value="ECO:0007669"/>
    <property type="project" value="UniProtKB-KW"/>
</dbReference>
<reference evidence="2" key="1">
    <citation type="submission" date="2023-07" db="EMBL/GenBank/DDBJ databases">
        <title>Verminephrobacter genomes.</title>
        <authorList>
            <person name="Lund M.B."/>
        </authorList>
    </citation>
    <scope>NUCLEOTIDE SEQUENCE [LARGE SCALE GENOMIC DNA]</scope>
    <source>
        <strain evidence="2">AtM5-05</strain>
    </source>
</reference>
<gene>
    <name evidence="1" type="ORF">D5039_19245</name>
</gene>
<evidence type="ECO:0000313" key="1">
    <source>
        <dbReference type="EMBL" id="MCW5323196.1"/>
    </source>
</evidence>
<comment type="caution">
    <text evidence="1">The sequence shown here is derived from an EMBL/GenBank/DDBJ whole genome shotgun (WGS) entry which is preliminary data.</text>
</comment>
<evidence type="ECO:0000313" key="2">
    <source>
        <dbReference type="Proteomes" id="UP001208935"/>
    </source>
</evidence>
<dbReference type="SUPFAM" id="SSF53335">
    <property type="entry name" value="S-adenosyl-L-methionine-dependent methyltransferases"/>
    <property type="match status" value="1"/>
</dbReference>
<dbReference type="RefSeq" id="WP_265257858.1">
    <property type="nucleotide sequence ID" value="NZ_QZCV01000002.1"/>
</dbReference>
<dbReference type="CDD" id="cd02440">
    <property type="entry name" value="AdoMet_MTases"/>
    <property type="match status" value="1"/>
</dbReference>
<accession>A0ABT3KXY7</accession>
<dbReference type="Pfam" id="PF13489">
    <property type="entry name" value="Methyltransf_23"/>
    <property type="match status" value="1"/>
</dbReference>
<keyword evidence="1" id="KW-0489">Methyltransferase</keyword>
<dbReference type="InterPro" id="IPR029063">
    <property type="entry name" value="SAM-dependent_MTases_sf"/>
</dbReference>
<dbReference type="GO" id="GO:0032259">
    <property type="term" value="P:methylation"/>
    <property type="evidence" value="ECO:0007669"/>
    <property type="project" value="UniProtKB-KW"/>
</dbReference>